<keyword evidence="5" id="KW-1185">Reference proteome</keyword>
<name>B7G4S2_PHATC</name>
<dbReference type="Pfam" id="PF00060">
    <property type="entry name" value="Lig_chan"/>
    <property type="match status" value="1"/>
</dbReference>
<gene>
    <name evidence="4" type="ORF">PHATRDRAFT_47750</name>
</gene>
<dbReference type="KEGG" id="pti:PHATRDRAFT_47750"/>
<evidence type="ECO:0000313" key="5">
    <source>
        <dbReference type="Proteomes" id="UP000000759"/>
    </source>
</evidence>
<dbReference type="Proteomes" id="UP000000759">
    <property type="component" value="Chromosome 14"/>
</dbReference>
<dbReference type="OrthoDB" id="203830at2759"/>
<reference evidence="5" key="2">
    <citation type="submission" date="2008-08" db="EMBL/GenBank/DDBJ databases">
        <authorList>
            <consortium name="Diatom Consortium"/>
            <person name="Grigoriev I."/>
            <person name="Grimwood J."/>
            <person name="Kuo A."/>
            <person name="Otillar R.P."/>
            <person name="Salamov A."/>
            <person name="Detter J.C."/>
            <person name="Lindquist E."/>
            <person name="Shapiro H."/>
            <person name="Lucas S."/>
            <person name="Glavina del Rio T."/>
            <person name="Pitluck S."/>
            <person name="Rokhsar D."/>
            <person name="Bowler C."/>
        </authorList>
    </citation>
    <scope>GENOME REANNOTATION</scope>
    <source>
        <strain evidence="5">CCAP 1055/1</strain>
    </source>
</reference>
<evidence type="ECO:0000259" key="3">
    <source>
        <dbReference type="Pfam" id="PF00060"/>
    </source>
</evidence>
<feature type="compositionally biased region" description="Polar residues" evidence="1">
    <location>
        <begin position="682"/>
        <end position="695"/>
    </location>
</feature>
<dbReference type="EMBL" id="CM000616">
    <property type="protein sequence ID" value="EEC46504.1"/>
    <property type="molecule type" value="Genomic_DNA"/>
</dbReference>
<feature type="transmembrane region" description="Helical" evidence="2">
    <location>
        <begin position="330"/>
        <end position="350"/>
    </location>
</feature>
<dbReference type="GO" id="GO:0016020">
    <property type="term" value="C:membrane"/>
    <property type="evidence" value="ECO:0007669"/>
    <property type="project" value="InterPro"/>
</dbReference>
<dbReference type="AlphaFoldDB" id="B7G4S2"/>
<protein>
    <recommendedName>
        <fullName evidence="3">Ionotropic glutamate receptor C-terminal domain-containing protein</fullName>
    </recommendedName>
</protein>
<keyword evidence="2" id="KW-0472">Membrane</keyword>
<dbReference type="RefSeq" id="XP_002181964.1">
    <property type="nucleotide sequence ID" value="XM_002181928.1"/>
</dbReference>
<dbReference type="Gene3D" id="1.10.287.70">
    <property type="match status" value="1"/>
</dbReference>
<feature type="region of interest" description="Disordered" evidence="1">
    <location>
        <begin position="669"/>
        <end position="710"/>
    </location>
</feature>
<dbReference type="InParanoid" id="B7G4S2"/>
<sequence length="710" mass="78355">MTALSHLPAEGRRSAVPVPRIRRVRTRSARVHHVIRLCSLYSAILVDAQFTSAPAALPLTGNPSCPCLQLDDTKLTPINAVDLTPSVLRNIGNGTVDWATYGIGCRTHDARTPQCTTSDCARLQDVVPTPFRCDLSWCQRSWCFVDPNHCGLLYRRSARLPRSDRFYSYATCGDADSFTKNYRFAGLEGQVLKIGLNSNTGGWLGAYSSDGQQFKGPLSKWSGPTLEFVKEAAVRGNFYVNLTLPPLELQARSSDFFGSPSDFDYCVYATSLGFLDLCVAQYTITDVRASTTDWLLLGSSGIYLVASYNVNDSWGAFKASVSTIFRPFTFGTWMFIVFFVIPVLGCLMIFHEFGKSGSAYPREEMVVITRSNGEHEFRKLPVPFVQHIVKSIYINFLAVMQSSYEQTVISIGAMLNLLGISFFILTIIAVFTANLAAILSSESRNANIASLDDAIRAGFRLCSERKNMESVVKAYPQVSPNIFAVDPPELGGDGEPGFTCAGCNSRRRVFEFIDPIKAHSDPRYCHAGLAPEEDLEVYQSQGDYCNKVIVGSPVQHVQTGFPIFELVAPSLVSFFLKLKNEGVFDRQVLTGKPQSQCPTGEGEEGEALGITQLSGIWVAYYQQVEGRIQKLHKRDQRGGRIEALEYGDPVPSSAHNLMLNTRWGSDLHLSDPQSFKHPIEQAASSPPVSTSARARTQSEDETLDKGGVRY</sequence>
<feature type="transmembrane region" description="Helical" evidence="2">
    <location>
        <begin position="415"/>
        <end position="439"/>
    </location>
</feature>
<keyword evidence="2" id="KW-0812">Transmembrane</keyword>
<evidence type="ECO:0000256" key="1">
    <source>
        <dbReference type="SAM" id="MobiDB-lite"/>
    </source>
</evidence>
<dbReference type="PaxDb" id="2850-Phatr47750"/>
<proteinExistence type="predicted"/>
<keyword evidence="2" id="KW-1133">Transmembrane helix</keyword>
<evidence type="ECO:0000256" key="2">
    <source>
        <dbReference type="SAM" id="Phobius"/>
    </source>
</evidence>
<feature type="domain" description="Ionotropic glutamate receptor C-terminal" evidence="3">
    <location>
        <begin position="332"/>
        <end position="618"/>
    </location>
</feature>
<accession>B7G4S2</accession>
<dbReference type="GeneID" id="7202735"/>
<dbReference type="InterPro" id="IPR001320">
    <property type="entry name" value="Iontro_rcpt_C"/>
</dbReference>
<organism evidence="4 5">
    <name type="scientific">Phaeodactylum tricornutum (strain CCAP 1055/1)</name>
    <dbReference type="NCBI Taxonomy" id="556484"/>
    <lineage>
        <taxon>Eukaryota</taxon>
        <taxon>Sar</taxon>
        <taxon>Stramenopiles</taxon>
        <taxon>Ochrophyta</taxon>
        <taxon>Bacillariophyta</taxon>
        <taxon>Bacillariophyceae</taxon>
        <taxon>Bacillariophycidae</taxon>
        <taxon>Naviculales</taxon>
        <taxon>Phaeodactylaceae</taxon>
        <taxon>Phaeodactylum</taxon>
    </lineage>
</organism>
<dbReference type="HOGENOM" id="CLU_377903_0_0_1"/>
<dbReference type="GO" id="GO:0015276">
    <property type="term" value="F:ligand-gated monoatomic ion channel activity"/>
    <property type="evidence" value="ECO:0007669"/>
    <property type="project" value="InterPro"/>
</dbReference>
<reference evidence="4 5" key="1">
    <citation type="journal article" date="2008" name="Nature">
        <title>The Phaeodactylum genome reveals the evolutionary history of diatom genomes.</title>
        <authorList>
            <person name="Bowler C."/>
            <person name="Allen A.E."/>
            <person name="Badger J.H."/>
            <person name="Grimwood J."/>
            <person name="Jabbari K."/>
            <person name="Kuo A."/>
            <person name="Maheswari U."/>
            <person name="Martens C."/>
            <person name="Maumus F."/>
            <person name="Otillar R.P."/>
            <person name="Rayko E."/>
            <person name="Salamov A."/>
            <person name="Vandepoele K."/>
            <person name="Beszteri B."/>
            <person name="Gruber A."/>
            <person name="Heijde M."/>
            <person name="Katinka M."/>
            <person name="Mock T."/>
            <person name="Valentin K."/>
            <person name="Verret F."/>
            <person name="Berges J.A."/>
            <person name="Brownlee C."/>
            <person name="Cadoret J.P."/>
            <person name="Chiovitti A."/>
            <person name="Choi C.J."/>
            <person name="Coesel S."/>
            <person name="De Martino A."/>
            <person name="Detter J.C."/>
            <person name="Durkin C."/>
            <person name="Falciatore A."/>
            <person name="Fournet J."/>
            <person name="Haruta M."/>
            <person name="Huysman M.J."/>
            <person name="Jenkins B.D."/>
            <person name="Jiroutova K."/>
            <person name="Jorgensen R.E."/>
            <person name="Joubert Y."/>
            <person name="Kaplan A."/>
            <person name="Kroger N."/>
            <person name="Kroth P.G."/>
            <person name="La Roche J."/>
            <person name="Lindquist E."/>
            <person name="Lommer M."/>
            <person name="Martin-Jezequel V."/>
            <person name="Lopez P.J."/>
            <person name="Lucas S."/>
            <person name="Mangogna M."/>
            <person name="McGinnis K."/>
            <person name="Medlin L.K."/>
            <person name="Montsant A."/>
            <person name="Oudot-Le Secq M.P."/>
            <person name="Napoli C."/>
            <person name="Obornik M."/>
            <person name="Parker M.S."/>
            <person name="Petit J.L."/>
            <person name="Porcel B.M."/>
            <person name="Poulsen N."/>
            <person name="Robison M."/>
            <person name="Rychlewski L."/>
            <person name="Rynearson T.A."/>
            <person name="Schmutz J."/>
            <person name="Shapiro H."/>
            <person name="Siaut M."/>
            <person name="Stanley M."/>
            <person name="Sussman M.R."/>
            <person name="Taylor A.R."/>
            <person name="Vardi A."/>
            <person name="von Dassow P."/>
            <person name="Vyverman W."/>
            <person name="Willis A."/>
            <person name="Wyrwicz L.S."/>
            <person name="Rokhsar D.S."/>
            <person name="Weissenbach J."/>
            <person name="Armbrust E.V."/>
            <person name="Green B.R."/>
            <person name="Van de Peer Y."/>
            <person name="Grigoriev I.V."/>
        </authorList>
    </citation>
    <scope>NUCLEOTIDE SEQUENCE [LARGE SCALE GENOMIC DNA]</scope>
    <source>
        <strain evidence="4 5">CCAP 1055/1</strain>
    </source>
</reference>
<evidence type="ECO:0000313" key="4">
    <source>
        <dbReference type="EMBL" id="EEC46504.1"/>
    </source>
</evidence>